<evidence type="ECO:0000256" key="1">
    <source>
        <dbReference type="SAM" id="MobiDB-lite"/>
    </source>
</evidence>
<organism evidence="2 3">
    <name type="scientific">Canavalia gladiata</name>
    <name type="common">Sword bean</name>
    <name type="synonym">Dolichos gladiatus</name>
    <dbReference type="NCBI Taxonomy" id="3824"/>
    <lineage>
        <taxon>Eukaryota</taxon>
        <taxon>Viridiplantae</taxon>
        <taxon>Streptophyta</taxon>
        <taxon>Embryophyta</taxon>
        <taxon>Tracheophyta</taxon>
        <taxon>Spermatophyta</taxon>
        <taxon>Magnoliopsida</taxon>
        <taxon>eudicotyledons</taxon>
        <taxon>Gunneridae</taxon>
        <taxon>Pentapetalae</taxon>
        <taxon>rosids</taxon>
        <taxon>fabids</taxon>
        <taxon>Fabales</taxon>
        <taxon>Fabaceae</taxon>
        <taxon>Papilionoideae</taxon>
        <taxon>50 kb inversion clade</taxon>
        <taxon>NPAAA clade</taxon>
        <taxon>indigoferoid/millettioid clade</taxon>
        <taxon>Phaseoleae</taxon>
        <taxon>Canavalia</taxon>
    </lineage>
</organism>
<gene>
    <name evidence="2" type="ORF">VNO77_05912</name>
</gene>
<feature type="region of interest" description="Disordered" evidence="1">
    <location>
        <begin position="77"/>
        <end position="99"/>
    </location>
</feature>
<evidence type="ECO:0000313" key="2">
    <source>
        <dbReference type="EMBL" id="KAK7363757.1"/>
    </source>
</evidence>
<reference evidence="2 3" key="1">
    <citation type="submission" date="2024-01" db="EMBL/GenBank/DDBJ databases">
        <title>The genomes of 5 underutilized Papilionoideae crops provide insights into root nodulation and disease resistanc.</title>
        <authorList>
            <person name="Jiang F."/>
        </authorList>
    </citation>
    <scope>NUCLEOTIDE SEQUENCE [LARGE SCALE GENOMIC DNA]</scope>
    <source>
        <strain evidence="2">LVBAO_FW01</strain>
        <tissue evidence="2">Leaves</tissue>
    </source>
</reference>
<protein>
    <submittedName>
        <fullName evidence="2">Uncharacterized protein</fullName>
    </submittedName>
</protein>
<evidence type="ECO:0000313" key="3">
    <source>
        <dbReference type="Proteomes" id="UP001367508"/>
    </source>
</evidence>
<dbReference type="EMBL" id="JAYMYQ010000001">
    <property type="protein sequence ID" value="KAK7363757.1"/>
    <property type="molecule type" value="Genomic_DNA"/>
</dbReference>
<name>A0AAN9N4F0_CANGL</name>
<comment type="caution">
    <text evidence="2">The sequence shown here is derived from an EMBL/GenBank/DDBJ whole genome shotgun (WGS) entry which is preliminary data.</text>
</comment>
<proteinExistence type="predicted"/>
<sequence length="99" mass="11224">MNGTFQPFMNDRLGAAQSSKPIQQLDDITCDSVILVLHEYVLMKLMTVLADMRNEEAKRCWSRGRNVEGAHNIAVKWEKRGKQSTTQTHSIPVGSWHSP</sequence>
<accession>A0AAN9N4F0</accession>
<keyword evidence="3" id="KW-1185">Reference proteome</keyword>
<dbReference type="Proteomes" id="UP001367508">
    <property type="component" value="Unassembled WGS sequence"/>
</dbReference>
<dbReference type="AlphaFoldDB" id="A0AAN9N4F0"/>